<dbReference type="EMBL" id="KV453926">
    <property type="protein sequence ID" value="ODV75221.1"/>
    <property type="molecule type" value="Genomic_DNA"/>
</dbReference>
<evidence type="ECO:0000256" key="5">
    <source>
        <dbReference type="ARBA" id="ARBA00022792"/>
    </source>
</evidence>
<keyword evidence="16" id="KW-1185">Reference proteome</keyword>
<keyword evidence="9 12" id="KW-0496">Mitochondrion</keyword>
<evidence type="ECO:0000256" key="3">
    <source>
        <dbReference type="ARBA" id="ARBA00018116"/>
    </source>
</evidence>
<keyword evidence="10" id="KW-0472">Membrane</keyword>
<evidence type="ECO:0000313" key="15">
    <source>
        <dbReference type="Proteomes" id="UP000038830"/>
    </source>
</evidence>
<evidence type="ECO:0000256" key="4">
    <source>
        <dbReference type="ARBA" id="ARBA00022692"/>
    </source>
</evidence>
<evidence type="ECO:0000256" key="11">
    <source>
        <dbReference type="ARBA" id="ARBA00025571"/>
    </source>
</evidence>
<evidence type="ECO:0000313" key="14">
    <source>
        <dbReference type="EMBL" id="ODV75221.1"/>
    </source>
</evidence>
<keyword evidence="7" id="KW-1133">Transmembrane helix</keyword>
<evidence type="ECO:0000256" key="8">
    <source>
        <dbReference type="ARBA" id="ARBA00023054"/>
    </source>
</evidence>
<comment type="subcellular location">
    <subcellularLocation>
        <location evidence="1 12">Mitochondrion inner membrane</location>
        <topology evidence="1 12">Single-pass membrane protein</topology>
    </subcellularLocation>
</comment>
<proteinExistence type="inferred from homology"/>
<comment type="subunit">
    <text evidence="12">Component of the mitochondrial contact site and cristae organizing system (MICOS) complex.</text>
</comment>
<dbReference type="EMBL" id="CDQK01000003">
    <property type="protein sequence ID" value="CEP22380.1"/>
    <property type="molecule type" value="Genomic_DNA"/>
</dbReference>
<evidence type="ECO:0000313" key="16">
    <source>
        <dbReference type="Proteomes" id="UP000094389"/>
    </source>
</evidence>
<reference evidence="13" key="1">
    <citation type="submission" date="2014-12" db="EMBL/GenBank/DDBJ databases">
        <authorList>
            <person name="Jaenicke S."/>
        </authorList>
    </citation>
    <scope>NUCLEOTIDE SEQUENCE [LARGE SCALE GENOMIC DNA]</scope>
    <source>
        <strain evidence="13">CBS1600</strain>
    </source>
</reference>
<reference evidence="15" key="2">
    <citation type="journal article" date="2015" name="J. Biotechnol.">
        <title>The structure of the Cyberlindnera jadinii genome and its relation to Candida utilis analyzed by the occurrence of single nucleotide polymorphisms.</title>
        <authorList>
            <person name="Rupp O."/>
            <person name="Brinkrolf K."/>
            <person name="Buerth C."/>
            <person name="Kunigo M."/>
            <person name="Schneider J."/>
            <person name="Jaenicke S."/>
            <person name="Goesmann A."/>
            <person name="Puehler A."/>
            <person name="Jaeger K.-E."/>
            <person name="Ernst J.F."/>
        </authorList>
    </citation>
    <scope>NUCLEOTIDE SEQUENCE [LARGE SCALE GENOMIC DNA]</scope>
    <source>
        <strain evidence="15">ATCC 18201 / CBS 1600 / BCRC 20928 / JCM 3617 / NBRC 0987 / NRRL Y-1542</strain>
    </source>
</reference>
<keyword evidence="6" id="KW-0809">Transit peptide</keyword>
<dbReference type="InterPro" id="IPR019133">
    <property type="entry name" value="MIC60"/>
</dbReference>
<accession>A0A1E4S6S5</accession>
<dbReference type="GO" id="GO:0042407">
    <property type="term" value="P:cristae formation"/>
    <property type="evidence" value="ECO:0007669"/>
    <property type="project" value="TreeGrafter"/>
</dbReference>
<dbReference type="OMA" id="DYATDAY"/>
<dbReference type="STRING" id="983966.A0A0H5C308"/>
<evidence type="ECO:0000256" key="2">
    <source>
        <dbReference type="ARBA" id="ARBA00010877"/>
    </source>
</evidence>
<gene>
    <name evidence="13" type="ORF">BN1211_2738</name>
    <name evidence="14" type="ORF">CYBJADRAFT_188374</name>
</gene>
<keyword evidence="5 12" id="KW-0999">Mitochondrion inner membrane</keyword>
<keyword evidence="4 12" id="KW-0812">Transmembrane</keyword>
<evidence type="ECO:0000256" key="9">
    <source>
        <dbReference type="ARBA" id="ARBA00023128"/>
    </source>
</evidence>
<dbReference type="PANTHER" id="PTHR15415:SF7">
    <property type="entry name" value="MICOS COMPLEX SUBUNIT MIC60"/>
    <property type="match status" value="1"/>
</dbReference>
<dbReference type="Proteomes" id="UP000038830">
    <property type="component" value="Unassembled WGS sequence"/>
</dbReference>
<reference evidence="14 16" key="3">
    <citation type="journal article" date="2016" name="Proc. Natl. Acad. Sci. U.S.A.">
        <title>Comparative genomics of biotechnologically important yeasts.</title>
        <authorList>
            <person name="Riley R."/>
            <person name="Haridas S."/>
            <person name="Wolfe K.H."/>
            <person name="Lopes M.R."/>
            <person name="Hittinger C.T."/>
            <person name="Goeker M."/>
            <person name="Salamov A.A."/>
            <person name="Wisecaver J.H."/>
            <person name="Long T.M."/>
            <person name="Calvey C.H."/>
            <person name="Aerts A.L."/>
            <person name="Barry K.W."/>
            <person name="Choi C."/>
            <person name="Clum A."/>
            <person name="Coughlan A.Y."/>
            <person name="Deshpande S."/>
            <person name="Douglass A.P."/>
            <person name="Hanson S.J."/>
            <person name="Klenk H.-P."/>
            <person name="LaButti K.M."/>
            <person name="Lapidus A."/>
            <person name="Lindquist E.A."/>
            <person name="Lipzen A.M."/>
            <person name="Meier-Kolthoff J.P."/>
            <person name="Ohm R.A."/>
            <person name="Otillar R.P."/>
            <person name="Pangilinan J.L."/>
            <person name="Peng Y."/>
            <person name="Rokas A."/>
            <person name="Rosa C.A."/>
            <person name="Scheuner C."/>
            <person name="Sibirny A.A."/>
            <person name="Slot J.C."/>
            <person name="Stielow J.B."/>
            <person name="Sun H."/>
            <person name="Kurtzman C.P."/>
            <person name="Blackwell M."/>
            <person name="Grigoriev I.V."/>
            <person name="Jeffries T.W."/>
        </authorList>
    </citation>
    <scope>NUCLEOTIDE SEQUENCE [LARGE SCALE GENOMIC DNA]</scope>
    <source>
        <strain evidence="16">ATCC 18201 / CBS 1600 / BCRC 20928 / JCM 3617 / NBRC 0987 / NRRL Y-1542</strain>
        <strain evidence="14">NRRL Y-1542</strain>
    </source>
</reference>
<name>A0A0H5C308_CYBJN</name>
<evidence type="ECO:0000313" key="13">
    <source>
        <dbReference type="EMBL" id="CEP22380.1"/>
    </source>
</evidence>
<protein>
    <recommendedName>
        <fullName evidence="3 12">MICOS complex subunit MIC60</fullName>
    </recommendedName>
    <alternativeName>
        <fullName evidence="12">Mitofilin</fullName>
    </alternativeName>
</protein>
<dbReference type="OrthoDB" id="10261039at2759"/>
<keyword evidence="8" id="KW-0175">Coiled coil</keyword>
<comment type="function">
    <text evidence="11">Component of the MICOS complex, a large protein complex of the mitochondrial inner membrane that plays crucial roles in the maintenance of crista junctions, inner membrane architecture, and formation of contact sites to the outer membrane. Plays a role in keeping cristae membranes connected to the inner boundary membrane. Also promotes protein import via the mitochondrial intermembrane space assembly (MIA) pathway.</text>
</comment>
<evidence type="ECO:0000256" key="6">
    <source>
        <dbReference type="ARBA" id="ARBA00022946"/>
    </source>
</evidence>
<dbReference type="AlphaFoldDB" id="A0A0H5C308"/>
<evidence type="ECO:0000256" key="1">
    <source>
        <dbReference type="ARBA" id="ARBA00004434"/>
    </source>
</evidence>
<sequence>MFKSTVGKTFTKLVVGTSVFYAGGVALALQNNAFNELFTDNVPFAEEAVDFVESLTTNTNKDYNIQNFKKKFGELEKTFEIPKSGLFSTKIDSVKEKEEALSDKVKQAVAKVKDTVSTTSFPSASYKLPLLELKSENQDVQNAITEFNAFITKINNGELNHAIDFGALSELFTKLDNEIKSLQDTSSKVFDEKVQKGIEGKANEVLADFNKRFDAKVKEIEDHHNAQLATEVSLNKQVSEKEFANRAKLIAIDAQKASTDAVAKVLEEEREGKYANFVQLNKSLEDLQTLVLQLDHHLDNADLKVQLQYELNKIRTKLDSEKNVQFSQELAELKKLAQEADNKVIVNAVDAIDPKAASEGLLTPSQLITRFNLLAPELRTAALLPPNAGVLGHLGAKFFAFFLLSKAGDVEGKDIESVIARVQNNLVTNRLDDAVEEVANLKGWSRTLADDWLVESRKRLEVEFLVKVIDLECKSLY</sequence>
<evidence type="ECO:0000256" key="7">
    <source>
        <dbReference type="ARBA" id="ARBA00022989"/>
    </source>
</evidence>
<dbReference type="PANTHER" id="PTHR15415">
    <property type="entry name" value="MITOFILIN"/>
    <property type="match status" value="1"/>
</dbReference>
<accession>A0A0H5C308</accession>
<comment type="similarity">
    <text evidence="2 12">Belongs to the MICOS complex subunit Mic60 family.</text>
</comment>
<evidence type="ECO:0000256" key="12">
    <source>
        <dbReference type="RuleBase" id="RU363000"/>
    </source>
</evidence>
<dbReference type="Pfam" id="PF09731">
    <property type="entry name" value="Mitofilin"/>
    <property type="match status" value="1"/>
</dbReference>
<dbReference type="Proteomes" id="UP000094389">
    <property type="component" value="Unassembled WGS sequence"/>
</dbReference>
<organism evidence="13 15">
    <name type="scientific">Cyberlindnera jadinii (strain ATCC 18201 / CBS 1600 / BCRC 20928 / JCM 3617 / NBRC 0987 / NRRL Y-1542)</name>
    <name type="common">Torula yeast</name>
    <name type="synonym">Candida utilis</name>
    <dbReference type="NCBI Taxonomy" id="983966"/>
    <lineage>
        <taxon>Eukaryota</taxon>
        <taxon>Fungi</taxon>
        <taxon>Dikarya</taxon>
        <taxon>Ascomycota</taxon>
        <taxon>Saccharomycotina</taxon>
        <taxon>Saccharomycetes</taxon>
        <taxon>Phaffomycetales</taxon>
        <taxon>Phaffomycetaceae</taxon>
        <taxon>Cyberlindnera</taxon>
    </lineage>
</organism>
<evidence type="ECO:0000256" key="10">
    <source>
        <dbReference type="ARBA" id="ARBA00023136"/>
    </source>
</evidence>
<dbReference type="GO" id="GO:0061617">
    <property type="term" value="C:MICOS complex"/>
    <property type="evidence" value="ECO:0007669"/>
    <property type="project" value="TreeGrafter"/>
</dbReference>